<dbReference type="AlphaFoldDB" id="A0AA39UVK9"/>
<name>A0AA39UVK9_9AGAR</name>
<protein>
    <submittedName>
        <fullName evidence="2">Uncharacterized protein</fullName>
    </submittedName>
</protein>
<accession>A0AA39UVK9</accession>
<proteinExistence type="predicted"/>
<dbReference type="Proteomes" id="UP001175228">
    <property type="component" value="Unassembled WGS sequence"/>
</dbReference>
<keyword evidence="1" id="KW-0812">Transmembrane</keyword>
<gene>
    <name evidence="2" type="ORF">EDD18DRAFT_1107211</name>
</gene>
<keyword evidence="3" id="KW-1185">Reference proteome</keyword>
<evidence type="ECO:0000313" key="2">
    <source>
        <dbReference type="EMBL" id="KAK0494730.1"/>
    </source>
</evidence>
<keyword evidence="1" id="KW-1133">Transmembrane helix</keyword>
<sequence length="368" mass="42093">MTNQDYFSSQELVEQIFLQFSKIFERMLLRVLEPPRSGSLIVIVHAAIVIALTFNTLAPVTAQEVHSMPVRFSISYPALMFQMSKVSRHYTSPSMSSTLNLMPSKRTADNFKHNFSPVLRGYLVTEGPPYLLLRQLEAWSSFTRQPVEFLIIVENDYSRSIPRTGERKVKMPHALHALNTLAVLVKIIELPRWRFRYSLLKRISEDLEAVTWTNILQWSLFRAPRRYGDCRHIGCVFCTRLTIPGSGQNVTLERSLTLDVHMYPGQRSNLLHPSSTSIITTANPLVGFTDLRSWVIWLLQSPDTFHSSLDAILSHLSHRYAYGFTNRSWILTDKLVAAKHRRASQKLGTMTSDAESDSEWPFHLSVAA</sequence>
<dbReference type="EMBL" id="JAUEPU010000020">
    <property type="protein sequence ID" value="KAK0494730.1"/>
    <property type="molecule type" value="Genomic_DNA"/>
</dbReference>
<evidence type="ECO:0000256" key="1">
    <source>
        <dbReference type="SAM" id="Phobius"/>
    </source>
</evidence>
<evidence type="ECO:0000313" key="3">
    <source>
        <dbReference type="Proteomes" id="UP001175228"/>
    </source>
</evidence>
<organism evidence="2 3">
    <name type="scientific">Armillaria luteobubalina</name>
    <dbReference type="NCBI Taxonomy" id="153913"/>
    <lineage>
        <taxon>Eukaryota</taxon>
        <taxon>Fungi</taxon>
        <taxon>Dikarya</taxon>
        <taxon>Basidiomycota</taxon>
        <taxon>Agaricomycotina</taxon>
        <taxon>Agaricomycetes</taxon>
        <taxon>Agaricomycetidae</taxon>
        <taxon>Agaricales</taxon>
        <taxon>Marasmiineae</taxon>
        <taxon>Physalacriaceae</taxon>
        <taxon>Armillaria</taxon>
    </lineage>
</organism>
<keyword evidence="1" id="KW-0472">Membrane</keyword>
<feature type="transmembrane region" description="Helical" evidence="1">
    <location>
        <begin position="37"/>
        <end position="58"/>
    </location>
</feature>
<reference evidence="2" key="1">
    <citation type="submission" date="2023-06" db="EMBL/GenBank/DDBJ databases">
        <authorList>
            <consortium name="Lawrence Berkeley National Laboratory"/>
            <person name="Ahrendt S."/>
            <person name="Sahu N."/>
            <person name="Indic B."/>
            <person name="Wong-Bajracharya J."/>
            <person name="Merenyi Z."/>
            <person name="Ke H.-M."/>
            <person name="Monk M."/>
            <person name="Kocsube S."/>
            <person name="Drula E."/>
            <person name="Lipzen A."/>
            <person name="Balint B."/>
            <person name="Henrissat B."/>
            <person name="Andreopoulos B."/>
            <person name="Martin F.M."/>
            <person name="Harder C.B."/>
            <person name="Rigling D."/>
            <person name="Ford K.L."/>
            <person name="Foster G.D."/>
            <person name="Pangilinan J."/>
            <person name="Papanicolaou A."/>
            <person name="Barry K."/>
            <person name="LaButti K."/>
            <person name="Viragh M."/>
            <person name="Koriabine M."/>
            <person name="Yan M."/>
            <person name="Riley R."/>
            <person name="Champramary S."/>
            <person name="Plett K.L."/>
            <person name="Tsai I.J."/>
            <person name="Slot J."/>
            <person name="Sipos G."/>
            <person name="Plett J."/>
            <person name="Nagy L.G."/>
            <person name="Grigoriev I.V."/>
        </authorList>
    </citation>
    <scope>NUCLEOTIDE SEQUENCE</scope>
    <source>
        <strain evidence="2">HWK02</strain>
    </source>
</reference>
<comment type="caution">
    <text evidence="2">The sequence shown here is derived from an EMBL/GenBank/DDBJ whole genome shotgun (WGS) entry which is preliminary data.</text>
</comment>